<evidence type="ECO:0000313" key="3">
    <source>
        <dbReference type="Proteomes" id="UP001634007"/>
    </source>
</evidence>
<dbReference type="PANTHER" id="PTHR47074:SF11">
    <property type="entry name" value="REVERSE TRANSCRIPTASE-LIKE PROTEIN"/>
    <property type="match status" value="1"/>
</dbReference>
<name>A0ABD3LBC9_EUCGL</name>
<dbReference type="InterPro" id="IPR012337">
    <property type="entry name" value="RNaseH-like_sf"/>
</dbReference>
<gene>
    <name evidence="2" type="ORF">ACJRO7_016056</name>
</gene>
<accession>A0ABD3LBC9</accession>
<dbReference type="PANTHER" id="PTHR47074">
    <property type="entry name" value="BNAC02G40300D PROTEIN"/>
    <property type="match status" value="1"/>
</dbReference>
<dbReference type="Gene3D" id="3.30.420.10">
    <property type="entry name" value="Ribonuclease H-like superfamily/Ribonuclease H"/>
    <property type="match status" value="1"/>
</dbReference>
<keyword evidence="3" id="KW-1185">Reference proteome</keyword>
<protein>
    <recommendedName>
        <fullName evidence="1">RNase H type-1 domain-containing protein</fullName>
    </recommendedName>
</protein>
<evidence type="ECO:0000313" key="2">
    <source>
        <dbReference type="EMBL" id="KAL3747216.1"/>
    </source>
</evidence>
<dbReference type="InterPro" id="IPR044730">
    <property type="entry name" value="RNase_H-like_dom_plant"/>
</dbReference>
<organism evidence="2 3">
    <name type="scientific">Eucalyptus globulus</name>
    <name type="common">Tasmanian blue gum</name>
    <dbReference type="NCBI Taxonomy" id="34317"/>
    <lineage>
        <taxon>Eukaryota</taxon>
        <taxon>Viridiplantae</taxon>
        <taxon>Streptophyta</taxon>
        <taxon>Embryophyta</taxon>
        <taxon>Tracheophyta</taxon>
        <taxon>Spermatophyta</taxon>
        <taxon>Magnoliopsida</taxon>
        <taxon>eudicotyledons</taxon>
        <taxon>Gunneridae</taxon>
        <taxon>Pentapetalae</taxon>
        <taxon>rosids</taxon>
        <taxon>malvids</taxon>
        <taxon>Myrtales</taxon>
        <taxon>Myrtaceae</taxon>
        <taxon>Myrtoideae</taxon>
        <taxon>Eucalypteae</taxon>
        <taxon>Eucalyptus</taxon>
    </lineage>
</organism>
<dbReference type="Pfam" id="PF13456">
    <property type="entry name" value="RVT_3"/>
    <property type="match status" value="1"/>
</dbReference>
<dbReference type="Proteomes" id="UP001634007">
    <property type="component" value="Unassembled WGS sequence"/>
</dbReference>
<dbReference type="InterPro" id="IPR036397">
    <property type="entry name" value="RNaseH_sf"/>
</dbReference>
<dbReference type="InterPro" id="IPR052929">
    <property type="entry name" value="RNase_H-like_EbsB-rel"/>
</dbReference>
<dbReference type="AlphaFoldDB" id="A0ABD3LBC9"/>
<comment type="caution">
    <text evidence="2">The sequence shown here is derived from an EMBL/GenBank/DDBJ whole genome shotgun (WGS) entry which is preliminary data.</text>
</comment>
<dbReference type="InterPro" id="IPR002156">
    <property type="entry name" value="RNaseH_domain"/>
</dbReference>
<sequence>MANRIEQNHDSPDFEVVATVLWHIWKTRNNFVFRRQQPDPIRVVNLALASIWTAQLSNSDGRGTGYHRLKPDDLWRPPDPGFLKVNIDGVFQLEGNEGTMACICRDQNGKLIDGLTRSFVASSALQAEFQALTITLHYLLEQSKAHDRMVLESDSKILVETIQGLRSTPWEVRSIFAEAAALLQGFSNLQIRFCQRGANFVAD</sequence>
<feature type="domain" description="RNase H type-1" evidence="1">
    <location>
        <begin position="86"/>
        <end position="203"/>
    </location>
</feature>
<dbReference type="SUPFAM" id="SSF53098">
    <property type="entry name" value="Ribonuclease H-like"/>
    <property type="match status" value="1"/>
</dbReference>
<reference evidence="2 3" key="1">
    <citation type="submission" date="2024-11" db="EMBL/GenBank/DDBJ databases">
        <title>Chromosome-level genome assembly of Eucalyptus globulus Labill. provides insights into its genome evolution.</title>
        <authorList>
            <person name="Li X."/>
        </authorList>
    </citation>
    <scope>NUCLEOTIDE SEQUENCE [LARGE SCALE GENOMIC DNA]</scope>
    <source>
        <strain evidence="2">CL2024</strain>
        <tissue evidence="2">Fresh tender leaves</tissue>
    </source>
</reference>
<dbReference type="EMBL" id="JBJKBG010000003">
    <property type="protein sequence ID" value="KAL3747216.1"/>
    <property type="molecule type" value="Genomic_DNA"/>
</dbReference>
<evidence type="ECO:0000259" key="1">
    <source>
        <dbReference type="Pfam" id="PF13456"/>
    </source>
</evidence>
<proteinExistence type="predicted"/>
<dbReference type="CDD" id="cd06222">
    <property type="entry name" value="RNase_H_like"/>
    <property type="match status" value="1"/>
</dbReference>